<feature type="region of interest" description="Disordered" evidence="6">
    <location>
        <begin position="402"/>
        <end position="432"/>
    </location>
</feature>
<reference evidence="8" key="1">
    <citation type="submission" date="2022-11" db="EMBL/GenBank/DDBJ databases">
        <authorList>
            <person name="Scott C."/>
            <person name="Bruce N."/>
        </authorList>
    </citation>
    <scope>NUCLEOTIDE SEQUENCE</scope>
</reference>
<dbReference type="InterPro" id="IPR047021">
    <property type="entry name" value="REXO1/3/4-like"/>
</dbReference>
<sequence length="432" mass="47881">MAAPTQVVVVPIPFSESYLQQLTELVHDCEVLTQGGYVVEPLKLSEVERKRRCARCFRSLFKHQGKGKEKFKNKNKKHQLLKDTVDAAKAAMKNGASSDPTSLDPAIASLNSLLVPSQPAVLTLTPPRRPRHRRKKVPRRAVSTMDRLFAGPCQAAEQHQPSDHSIQWLLAQWHYYPTPTLSPWRLSQLRHAVTLDCEFGVSATGDSELISLAVVDYFSGQVLINQLVFPKVRMLHYNTPFSGVRYSDLELAKRTGKCFRGRDEARNALYSYVGPDTIIIGHALHQDLSSMRLIHKKVVDTLILEQNIAETCRIDTVKVGKVDEEPGNEDGGATLDGTKPEKKPEQRRSGSLTLKALARDRLGREIQIGSHDALEDTIATRDLCHWYMVNVVGKMQPVGSIEAKTKAKGGQSQLEDSPLGDGPSALVGNSDV</sequence>
<evidence type="ECO:0000256" key="1">
    <source>
        <dbReference type="ARBA" id="ARBA00022552"/>
    </source>
</evidence>
<dbReference type="PANTHER" id="PTHR12801">
    <property type="entry name" value="RNA EXONUCLEASE REXO1 / RECO3 FAMILY MEMBER-RELATED"/>
    <property type="match status" value="1"/>
</dbReference>
<dbReference type="EMBL" id="CALLCH030000017">
    <property type="protein sequence ID" value="CAI4218036.1"/>
    <property type="molecule type" value="Genomic_DNA"/>
</dbReference>
<dbReference type="AlphaFoldDB" id="A0A9P1MDP5"/>
<feature type="region of interest" description="Disordered" evidence="6">
    <location>
        <begin position="322"/>
        <end position="350"/>
    </location>
</feature>
<keyword evidence="3" id="KW-0378">Hydrolase</keyword>
<keyword evidence="1" id="KW-0698">rRNA processing</keyword>
<evidence type="ECO:0000256" key="5">
    <source>
        <dbReference type="ARBA" id="ARBA00025599"/>
    </source>
</evidence>
<evidence type="ECO:0000313" key="9">
    <source>
        <dbReference type="Proteomes" id="UP000838763"/>
    </source>
</evidence>
<evidence type="ECO:0000256" key="3">
    <source>
        <dbReference type="ARBA" id="ARBA00022801"/>
    </source>
</evidence>
<feature type="compositionally biased region" description="Basic and acidic residues" evidence="6">
    <location>
        <begin position="338"/>
        <end position="348"/>
    </location>
</feature>
<dbReference type="Proteomes" id="UP000838763">
    <property type="component" value="Unassembled WGS sequence"/>
</dbReference>
<dbReference type="GO" id="GO:0000027">
    <property type="term" value="P:ribosomal large subunit assembly"/>
    <property type="evidence" value="ECO:0007669"/>
    <property type="project" value="TreeGrafter"/>
</dbReference>
<dbReference type="Gene3D" id="3.30.420.10">
    <property type="entry name" value="Ribonuclease H-like superfamily/Ribonuclease H"/>
    <property type="match status" value="1"/>
</dbReference>
<proteinExistence type="predicted"/>
<keyword evidence="9" id="KW-1185">Reference proteome</keyword>
<protein>
    <recommendedName>
        <fullName evidence="7">Exonuclease domain-containing protein</fullName>
    </recommendedName>
</protein>
<dbReference type="OrthoDB" id="16516at2759"/>
<dbReference type="GO" id="GO:0004527">
    <property type="term" value="F:exonuclease activity"/>
    <property type="evidence" value="ECO:0007669"/>
    <property type="project" value="UniProtKB-KW"/>
</dbReference>
<keyword evidence="2" id="KW-0540">Nuclease</keyword>
<dbReference type="InterPro" id="IPR013520">
    <property type="entry name" value="Ribonucl_H"/>
</dbReference>
<dbReference type="SMART" id="SM00479">
    <property type="entry name" value="EXOIII"/>
    <property type="match status" value="1"/>
</dbReference>
<evidence type="ECO:0000256" key="4">
    <source>
        <dbReference type="ARBA" id="ARBA00022839"/>
    </source>
</evidence>
<accession>A0A9P1MDP5</accession>
<evidence type="ECO:0000256" key="2">
    <source>
        <dbReference type="ARBA" id="ARBA00022722"/>
    </source>
</evidence>
<feature type="domain" description="Exonuclease" evidence="7">
    <location>
        <begin position="191"/>
        <end position="393"/>
    </location>
</feature>
<organism evidence="8 9">
    <name type="scientific">Parascedosporium putredinis</name>
    <dbReference type="NCBI Taxonomy" id="1442378"/>
    <lineage>
        <taxon>Eukaryota</taxon>
        <taxon>Fungi</taxon>
        <taxon>Dikarya</taxon>
        <taxon>Ascomycota</taxon>
        <taxon>Pezizomycotina</taxon>
        <taxon>Sordariomycetes</taxon>
        <taxon>Hypocreomycetidae</taxon>
        <taxon>Microascales</taxon>
        <taxon>Microascaceae</taxon>
        <taxon>Parascedosporium</taxon>
    </lineage>
</organism>
<evidence type="ECO:0000256" key="6">
    <source>
        <dbReference type="SAM" id="MobiDB-lite"/>
    </source>
</evidence>
<comment type="caution">
    <text evidence="8">The sequence shown here is derived from an EMBL/GenBank/DDBJ whole genome shotgun (WGS) entry which is preliminary data.</text>
</comment>
<dbReference type="SUPFAM" id="SSF53098">
    <property type="entry name" value="Ribonuclease H-like"/>
    <property type="match status" value="1"/>
</dbReference>
<comment type="function">
    <text evidence="5">Exoribonuclease involved in ribosome biosynthesis. Involved in the processing of ITS1, the internal transcribed spacer localized between the 18S and 5.8S rRNAs.</text>
</comment>
<evidence type="ECO:0000313" key="8">
    <source>
        <dbReference type="EMBL" id="CAI4218036.1"/>
    </source>
</evidence>
<name>A0A9P1MDP5_9PEZI</name>
<evidence type="ECO:0000259" key="7">
    <source>
        <dbReference type="SMART" id="SM00479"/>
    </source>
</evidence>
<dbReference type="GO" id="GO:0005634">
    <property type="term" value="C:nucleus"/>
    <property type="evidence" value="ECO:0007669"/>
    <property type="project" value="TreeGrafter"/>
</dbReference>
<dbReference type="GO" id="GO:0003676">
    <property type="term" value="F:nucleic acid binding"/>
    <property type="evidence" value="ECO:0007669"/>
    <property type="project" value="InterPro"/>
</dbReference>
<dbReference type="PANTHER" id="PTHR12801:SF45">
    <property type="entry name" value="RNA EXONUCLEASE 4"/>
    <property type="match status" value="1"/>
</dbReference>
<keyword evidence="4" id="KW-0269">Exonuclease</keyword>
<dbReference type="InterPro" id="IPR012337">
    <property type="entry name" value="RNaseH-like_sf"/>
</dbReference>
<dbReference type="CDD" id="cd06137">
    <property type="entry name" value="DEDDh_RNase"/>
    <property type="match status" value="1"/>
</dbReference>
<gene>
    <name evidence="8" type="ORF">PPNO1_LOCUS7632</name>
</gene>
<dbReference type="GO" id="GO:0006364">
    <property type="term" value="P:rRNA processing"/>
    <property type="evidence" value="ECO:0007669"/>
    <property type="project" value="UniProtKB-KW"/>
</dbReference>
<dbReference type="InterPro" id="IPR036397">
    <property type="entry name" value="RNaseH_sf"/>
</dbReference>